<name>A0ABW2TH33_9PSEU</name>
<organism evidence="2 3">
    <name type="scientific">Actinokineospora soli</name>
    <dbReference type="NCBI Taxonomy" id="1048753"/>
    <lineage>
        <taxon>Bacteria</taxon>
        <taxon>Bacillati</taxon>
        <taxon>Actinomycetota</taxon>
        <taxon>Actinomycetes</taxon>
        <taxon>Pseudonocardiales</taxon>
        <taxon>Pseudonocardiaceae</taxon>
        <taxon>Actinokineospora</taxon>
    </lineage>
</organism>
<protein>
    <submittedName>
        <fullName evidence="2">TIGR03617 family F420-dependent LLM class oxidoreductase</fullName>
        <ecNumber evidence="2">1.-.-.-</ecNumber>
    </submittedName>
</protein>
<dbReference type="EMBL" id="JBHTEY010000004">
    <property type="protein sequence ID" value="MFC7612533.1"/>
    <property type="molecule type" value="Genomic_DNA"/>
</dbReference>
<keyword evidence="2" id="KW-0560">Oxidoreductase</keyword>
<dbReference type="PANTHER" id="PTHR43244:SF2">
    <property type="entry name" value="CONSERVED HYPOTHETICAL ALANINE AND PROLINE-RICH PROTEIN"/>
    <property type="match status" value="1"/>
</dbReference>
<reference evidence="3" key="1">
    <citation type="journal article" date="2019" name="Int. J. Syst. Evol. Microbiol.">
        <title>The Global Catalogue of Microorganisms (GCM) 10K type strain sequencing project: providing services to taxonomists for standard genome sequencing and annotation.</title>
        <authorList>
            <consortium name="The Broad Institute Genomics Platform"/>
            <consortium name="The Broad Institute Genome Sequencing Center for Infectious Disease"/>
            <person name="Wu L."/>
            <person name="Ma J."/>
        </authorList>
    </citation>
    <scope>NUCLEOTIDE SEQUENCE [LARGE SCALE GENOMIC DNA]</scope>
    <source>
        <strain evidence="3">JCM 17695</strain>
    </source>
</reference>
<dbReference type="NCBIfam" id="TIGR03617">
    <property type="entry name" value="F420_MSMEG_2256"/>
    <property type="match status" value="1"/>
</dbReference>
<dbReference type="InterPro" id="IPR036661">
    <property type="entry name" value="Luciferase-like_sf"/>
</dbReference>
<dbReference type="InterPro" id="IPR050564">
    <property type="entry name" value="F420-G6PD/mer"/>
</dbReference>
<dbReference type="EC" id="1.-.-.-" evidence="2"/>
<accession>A0ABW2TH33</accession>
<proteinExistence type="predicted"/>
<feature type="domain" description="Luciferase-like" evidence="1">
    <location>
        <begin position="8"/>
        <end position="308"/>
    </location>
</feature>
<dbReference type="SUPFAM" id="SSF51679">
    <property type="entry name" value="Bacterial luciferase-like"/>
    <property type="match status" value="1"/>
</dbReference>
<dbReference type="Gene3D" id="3.20.20.30">
    <property type="entry name" value="Luciferase-like domain"/>
    <property type="match status" value="1"/>
</dbReference>
<dbReference type="InterPro" id="IPR011251">
    <property type="entry name" value="Luciferase-like_dom"/>
</dbReference>
<dbReference type="GO" id="GO:0016491">
    <property type="term" value="F:oxidoreductase activity"/>
    <property type="evidence" value="ECO:0007669"/>
    <property type="project" value="UniProtKB-KW"/>
</dbReference>
<dbReference type="CDD" id="cd01097">
    <property type="entry name" value="Tetrahydromethanopterin_reductase"/>
    <property type="match status" value="1"/>
</dbReference>
<keyword evidence="3" id="KW-1185">Reference proteome</keyword>
<gene>
    <name evidence="2" type="ORF">ACFQV2_01540</name>
</gene>
<evidence type="ECO:0000313" key="3">
    <source>
        <dbReference type="Proteomes" id="UP001596512"/>
    </source>
</evidence>
<dbReference type="InterPro" id="IPR019919">
    <property type="entry name" value="Lucif-like_OxRdtase_MSMEG_2256"/>
</dbReference>
<evidence type="ECO:0000313" key="2">
    <source>
        <dbReference type="EMBL" id="MFC7612533.1"/>
    </source>
</evidence>
<dbReference type="Pfam" id="PF00296">
    <property type="entry name" value="Bac_luciferase"/>
    <property type="match status" value="1"/>
</dbReference>
<comment type="caution">
    <text evidence="2">The sequence shown here is derived from an EMBL/GenBank/DDBJ whole genome shotgun (WGS) entry which is preliminary data.</text>
</comment>
<dbReference type="PANTHER" id="PTHR43244">
    <property type="match status" value="1"/>
</dbReference>
<evidence type="ECO:0000259" key="1">
    <source>
        <dbReference type="Pfam" id="PF00296"/>
    </source>
</evidence>
<sequence length="335" mass="35756">MKLDSGGYAATVSEAADAVAAAEAAGYDGAWVAETKLDPFVALAVAAERTSRIDLVTGIAVAFARNPMTVAVAANDLHLLSGGRFVLGLGSQVKPHITKRFGMPWSHPAARMREFVLAVRAIWEAFETGEKPAFAGEFYKHTLMTPFFNPGPNPHGNPRVWLAAVGPLMAEVAGEVADGLLCHSFSTERYLREVTIPAVERGRAKAGKPLDGFEISGPSFVASGSTDAEVEAAVAETRSQIAFYGSTPSYRPVLELHGWGELQDDLNALAKRGRWAEMPALITDEVLHAFAVVGDPATAAAEIDRRYGDVVQRMTLTTSGPPDPARWAPVFAALR</sequence>
<dbReference type="Proteomes" id="UP001596512">
    <property type="component" value="Unassembled WGS sequence"/>
</dbReference>